<organism evidence="10 11">
    <name type="scientific">Bemisia tabaci</name>
    <name type="common">Sweetpotato whitefly</name>
    <name type="synonym">Aleurodes tabaci</name>
    <dbReference type="NCBI Taxonomy" id="7038"/>
    <lineage>
        <taxon>Eukaryota</taxon>
        <taxon>Metazoa</taxon>
        <taxon>Ecdysozoa</taxon>
        <taxon>Arthropoda</taxon>
        <taxon>Hexapoda</taxon>
        <taxon>Insecta</taxon>
        <taxon>Pterygota</taxon>
        <taxon>Neoptera</taxon>
        <taxon>Paraneoptera</taxon>
        <taxon>Hemiptera</taxon>
        <taxon>Sternorrhyncha</taxon>
        <taxon>Aleyrodoidea</taxon>
        <taxon>Aleyrodidae</taxon>
        <taxon>Aleyrodinae</taxon>
        <taxon>Bemisia</taxon>
    </lineage>
</organism>
<dbReference type="AlphaFoldDB" id="A0A9P0A1X6"/>
<evidence type="ECO:0000256" key="5">
    <source>
        <dbReference type="ARBA" id="ARBA00022801"/>
    </source>
</evidence>
<protein>
    <recommendedName>
        <fullName evidence="3">glutaminase</fullName>
        <ecNumber evidence="3">3.5.1.2</ecNumber>
    </recommendedName>
</protein>
<keyword evidence="11" id="KW-1185">Reference proteome</keyword>
<dbReference type="Pfam" id="PF12796">
    <property type="entry name" value="Ank_2"/>
    <property type="match status" value="1"/>
</dbReference>
<dbReference type="Gene3D" id="3.40.710.10">
    <property type="entry name" value="DD-peptidase/beta-lactamase superfamily"/>
    <property type="match status" value="1"/>
</dbReference>
<evidence type="ECO:0000256" key="7">
    <source>
        <dbReference type="ARBA" id="ARBA00049534"/>
    </source>
</evidence>
<evidence type="ECO:0000256" key="4">
    <source>
        <dbReference type="ARBA" id="ARBA00022737"/>
    </source>
</evidence>
<dbReference type="OrthoDB" id="9995210at2759"/>
<dbReference type="Pfam" id="PF04960">
    <property type="entry name" value="Glutaminase"/>
    <property type="match status" value="1"/>
</dbReference>
<evidence type="ECO:0000256" key="2">
    <source>
        <dbReference type="ARBA" id="ARBA00011881"/>
    </source>
</evidence>
<comment type="similarity">
    <text evidence="1">Belongs to the glutaminase family.</text>
</comment>
<dbReference type="EMBL" id="OU963862">
    <property type="protein sequence ID" value="CAH0382318.1"/>
    <property type="molecule type" value="Genomic_DNA"/>
</dbReference>
<dbReference type="Proteomes" id="UP001152759">
    <property type="component" value="Chromosome 1"/>
</dbReference>
<keyword evidence="6 8" id="KW-0040">ANK repeat</keyword>
<dbReference type="SUPFAM" id="SSF48403">
    <property type="entry name" value="Ankyrin repeat"/>
    <property type="match status" value="1"/>
</dbReference>
<dbReference type="Pfam" id="PF17959">
    <property type="entry name" value="EF-hand_14"/>
    <property type="match status" value="1"/>
</dbReference>
<dbReference type="InterPro" id="IPR012338">
    <property type="entry name" value="Beta-lactam/transpept-like"/>
</dbReference>
<dbReference type="GO" id="GO:0006537">
    <property type="term" value="P:glutamate biosynthetic process"/>
    <property type="evidence" value="ECO:0007669"/>
    <property type="project" value="TreeGrafter"/>
</dbReference>
<evidence type="ECO:0000313" key="10">
    <source>
        <dbReference type="EMBL" id="CAH0382318.1"/>
    </source>
</evidence>
<dbReference type="SMART" id="SM00248">
    <property type="entry name" value="ANK"/>
    <property type="match status" value="1"/>
</dbReference>
<sequence>MTSVSAHRDMKYLSKRGTQSDVMSTKDPKLDDIESLYDLLRDSDNLLSFTKFFGFLRSSGIIVERDARFRDLLTNLKVLVGSQQDFNLDLVSFQNLLPAKNVELIARAALNQLIVPNFEEFKQQIEAIYLACKDSNRGKVADYIPQLAKMNGDYWGVSVCSIDGQRHSFGDSSIPFTLQSCSKPFIYGLALDRLGPEVVHRYVGFEPSGRIFNKLLLGENNLPHNPMMNSGAIMVCSLLQSLTYQNLSLAEKFDLMLNYFRSLSGLEYLEFCNSVYMSEFETGDRNFALAHYMKDNKCYPENSDMKTSLNLYFQVCSLEVTAESGAVMAATLANAGECPITGEQVLKPESVRDVLSVMQSSGMYDYSGRFSFRVGLPAKSGVGGGVLLVIPGVMGICTFSPLLEEQGNSAKGLDFAKLLVKKFVFHPYDHIRLPSSRKTPRQRSLVTQCCGACQVLYPAASGDLPLLKQLFSKGYDLNVEDYESRTAMHLAASHGHFSVVKFLLKHFYEMSLKQDRNGRYPIDEARLWKHKMVEDLLANYKPSKVAAATK</sequence>
<dbReference type="InterPro" id="IPR041541">
    <property type="entry name" value="Glutaminase_EF-hand"/>
</dbReference>
<evidence type="ECO:0000256" key="1">
    <source>
        <dbReference type="ARBA" id="ARBA00011076"/>
    </source>
</evidence>
<dbReference type="Gene3D" id="1.10.238.210">
    <property type="match status" value="1"/>
</dbReference>
<name>A0A9P0A1X6_BEMTA</name>
<comment type="catalytic activity">
    <reaction evidence="7">
        <text>L-glutamine + H2O = L-glutamate + NH4(+)</text>
        <dbReference type="Rhea" id="RHEA:15889"/>
        <dbReference type="ChEBI" id="CHEBI:15377"/>
        <dbReference type="ChEBI" id="CHEBI:28938"/>
        <dbReference type="ChEBI" id="CHEBI:29985"/>
        <dbReference type="ChEBI" id="CHEBI:58359"/>
        <dbReference type="EC" id="3.5.1.2"/>
    </reaction>
</comment>
<keyword evidence="4" id="KW-0677">Repeat</keyword>
<dbReference type="GO" id="GO:0006543">
    <property type="term" value="P:L-glutamine catabolic process"/>
    <property type="evidence" value="ECO:0007669"/>
    <property type="project" value="TreeGrafter"/>
</dbReference>
<evidence type="ECO:0000313" key="11">
    <source>
        <dbReference type="Proteomes" id="UP001152759"/>
    </source>
</evidence>
<evidence type="ECO:0000256" key="8">
    <source>
        <dbReference type="PROSITE-ProRule" id="PRU00023"/>
    </source>
</evidence>
<dbReference type="Gene3D" id="1.25.40.20">
    <property type="entry name" value="Ankyrin repeat-containing domain"/>
    <property type="match status" value="1"/>
</dbReference>
<dbReference type="PANTHER" id="PTHR12544:SF29">
    <property type="entry name" value="GLUTAMINASE"/>
    <property type="match status" value="1"/>
</dbReference>
<evidence type="ECO:0000256" key="6">
    <source>
        <dbReference type="ARBA" id="ARBA00023043"/>
    </source>
</evidence>
<evidence type="ECO:0000259" key="9">
    <source>
        <dbReference type="Pfam" id="PF17959"/>
    </source>
</evidence>
<feature type="domain" description="Glutaminase EF-hand" evidence="9">
    <location>
        <begin position="35"/>
        <end position="116"/>
    </location>
</feature>
<dbReference type="PROSITE" id="PS50088">
    <property type="entry name" value="ANK_REPEAT"/>
    <property type="match status" value="1"/>
</dbReference>
<dbReference type="PROSITE" id="PS50297">
    <property type="entry name" value="ANK_REP_REGION"/>
    <property type="match status" value="1"/>
</dbReference>
<dbReference type="InterPro" id="IPR015868">
    <property type="entry name" value="Glutaminase"/>
</dbReference>
<comment type="subunit">
    <text evidence="2">Homotetramer.</text>
</comment>
<dbReference type="InterPro" id="IPR036770">
    <property type="entry name" value="Ankyrin_rpt-contain_sf"/>
</dbReference>
<gene>
    <name evidence="10" type="ORF">BEMITA_LOCUS1871</name>
</gene>
<proteinExistence type="inferred from homology"/>
<dbReference type="GO" id="GO:0004359">
    <property type="term" value="F:glutaminase activity"/>
    <property type="evidence" value="ECO:0007669"/>
    <property type="project" value="UniProtKB-EC"/>
</dbReference>
<evidence type="ECO:0000256" key="3">
    <source>
        <dbReference type="ARBA" id="ARBA00012918"/>
    </source>
</evidence>
<dbReference type="NCBIfam" id="TIGR03814">
    <property type="entry name" value="Gln_ase"/>
    <property type="match status" value="1"/>
</dbReference>
<reference evidence="10" key="1">
    <citation type="submission" date="2021-12" db="EMBL/GenBank/DDBJ databases">
        <authorList>
            <person name="King R."/>
        </authorList>
    </citation>
    <scope>NUCLEOTIDE SEQUENCE</scope>
</reference>
<dbReference type="KEGG" id="btab:109036383"/>
<feature type="repeat" description="ANK" evidence="8">
    <location>
        <begin position="483"/>
        <end position="515"/>
    </location>
</feature>
<keyword evidence="5" id="KW-0378">Hydrolase</keyword>
<dbReference type="HAMAP" id="MF_00313">
    <property type="entry name" value="Glutaminase"/>
    <property type="match status" value="1"/>
</dbReference>
<dbReference type="SUPFAM" id="SSF56601">
    <property type="entry name" value="beta-lactamase/transpeptidase-like"/>
    <property type="match status" value="1"/>
</dbReference>
<dbReference type="EC" id="3.5.1.2" evidence="3"/>
<dbReference type="FunFam" id="3.40.710.10:FF:000005">
    <property type="entry name" value="Glutaminase"/>
    <property type="match status" value="1"/>
</dbReference>
<dbReference type="PANTHER" id="PTHR12544">
    <property type="entry name" value="GLUTAMINASE"/>
    <property type="match status" value="1"/>
</dbReference>
<accession>A0A9P0A1X6</accession>
<dbReference type="InterPro" id="IPR002110">
    <property type="entry name" value="Ankyrin_rpt"/>
</dbReference>